<keyword evidence="12" id="KW-0753">Steroid metabolism</keyword>
<dbReference type="PRINTS" id="PR00359">
    <property type="entry name" value="BP450"/>
</dbReference>
<evidence type="ECO:0000256" key="9">
    <source>
        <dbReference type="ARBA" id="ARBA00023033"/>
    </source>
</evidence>
<keyword evidence="8 18" id="KW-0408">Iron</keyword>
<dbReference type="Gene3D" id="1.10.630.10">
    <property type="entry name" value="Cytochrome P450"/>
    <property type="match status" value="1"/>
</dbReference>
<evidence type="ECO:0000256" key="14">
    <source>
        <dbReference type="ARBA" id="ARBA00070775"/>
    </source>
</evidence>
<keyword evidence="11" id="KW-1207">Sterol metabolism</keyword>
<organism evidence="20">
    <name type="scientific">Mycolicibacterium mucogenicum DSM 44124</name>
    <dbReference type="NCBI Taxonomy" id="1226753"/>
    <lineage>
        <taxon>Bacteria</taxon>
        <taxon>Bacillati</taxon>
        <taxon>Actinomycetota</taxon>
        <taxon>Actinomycetes</taxon>
        <taxon>Mycobacteriales</taxon>
        <taxon>Mycobacteriaceae</taxon>
        <taxon>Mycolicibacterium</taxon>
    </lineage>
</organism>
<dbReference type="Pfam" id="PF00067">
    <property type="entry name" value="p450"/>
    <property type="match status" value="1"/>
</dbReference>
<evidence type="ECO:0000313" key="19">
    <source>
        <dbReference type="EMBL" id="QPG68309.1"/>
    </source>
</evidence>
<dbReference type="GO" id="GO:0020037">
    <property type="term" value="F:heme binding"/>
    <property type="evidence" value="ECO:0007669"/>
    <property type="project" value="InterPro"/>
</dbReference>
<keyword evidence="3" id="KW-0153">Cholesterol metabolism</keyword>
<evidence type="ECO:0000256" key="3">
    <source>
        <dbReference type="ARBA" id="ARBA00022548"/>
    </source>
</evidence>
<keyword evidence="6" id="KW-0442">Lipid degradation</keyword>
<dbReference type="PROSITE" id="PS00086">
    <property type="entry name" value="CYTOCHROME_P450"/>
    <property type="match status" value="1"/>
</dbReference>
<dbReference type="GO" id="GO:0006707">
    <property type="term" value="P:cholesterol catabolic process"/>
    <property type="evidence" value="ECO:0007669"/>
    <property type="project" value="TreeGrafter"/>
</dbReference>
<name>A0A8H2JHQ0_MYCMU</name>
<accession>A0A8H2JHQ0</accession>
<evidence type="ECO:0000256" key="8">
    <source>
        <dbReference type="ARBA" id="ARBA00023004"/>
    </source>
</evidence>
<evidence type="ECO:0000256" key="13">
    <source>
        <dbReference type="ARBA" id="ARBA00049645"/>
    </source>
</evidence>
<dbReference type="RefSeq" id="WP_029119740.1">
    <property type="nucleotide sequence ID" value="NZ_ANBS01000023.1"/>
</dbReference>
<evidence type="ECO:0000313" key="21">
    <source>
        <dbReference type="Proteomes" id="UP000309231"/>
    </source>
</evidence>
<evidence type="ECO:0000313" key="20">
    <source>
        <dbReference type="EMBL" id="TLH54850.1"/>
    </source>
</evidence>
<dbReference type="Proteomes" id="UP000309231">
    <property type="component" value="Chromosome"/>
</dbReference>
<dbReference type="PANTHER" id="PTHR46696:SF4">
    <property type="entry name" value="BIOTIN BIOSYNTHESIS CYTOCHROME P450"/>
    <property type="match status" value="1"/>
</dbReference>
<sequence>MTAPTTDEAAKVLADPSAYADDDRLHTALTHLRATNPVAWVDNPPYRPFWAITKHADIMAIERDNNLFISEPRPLLMKADAEDLLKAQADAGIGLRTLIHMDDPHHRKIRAIGADWFRPKAMRDLKVRVDELAKRYVDRMRDIGPECDFVEEIAIQFPLYVIMSLLGLPEEDYDRMHTLTQEMFGGDDEEYSRGQSPEELFAVLLEFFQYFAALTASRRANPTGDLASAIANGRIDGEPLSDMDTASYYVIVASAGHDTTKDAISGGLHALIQNPGELARLKANPDLMPTAVEEMIRWSTPVKEFMRTATADTVVRGVPIAEGESVYLAYVSGNRDEEVFADPFRFDVAREPNKHLAFGYGVHFCLGAALARMEMNSLFSELLPRLDSIELAGAPELSATTFVGGFKHLPIRYSLR</sequence>
<proteinExistence type="inferred from homology"/>
<keyword evidence="7 18" id="KW-0560">Oxidoreductase</keyword>
<comment type="similarity">
    <text evidence="2 18">Belongs to the cytochrome P450 family.</text>
</comment>
<dbReference type="GO" id="GO:0008395">
    <property type="term" value="F:steroid hydroxylase activity"/>
    <property type="evidence" value="ECO:0007669"/>
    <property type="project" value="TreeGrafter"/>
</dbReference>
<dbReference type="AlphaFoldDB" id="A0A8H2JHQ0"/>
<evidence type="ECO:0000256" key="18">
    <source>
        <dbReference type="RuleBase" id="RU000461"/>
    </source>
</evidence>
<evidence type="ECO:0000256" key="5">
    <source>
        <dbReference type="ARBA" id="ARBA00022723"/>
    </source>
</evidence>
<dbReference type="GeneID" id="76727817"/>
<reference evidence="19 21" key="3">
    <citation type="journal article" date="2019" name="Sci. Rep.">
        <title>Insight into the biology of Mycobacterium mucogenicum and Mycobacterium neoaurum clade members.</title>
        <authorList>
            <person name="Behra P.R.K."/>
            <person name="Pettersson B.M.F."/>
            <person name="Ramesh M."/>
            <person name="Dasgupta S."/>
            <person name="Kirsebom L.A."/>
        </authorList>
    </citation>
    <scope>NUCLEOTIDE SEQUENCE [LARGE SCALE GENOMIC DNA]</scope>
    <source>
        <strain evidence="19 21">DSM 44124</strain>
    </source>
</reference>
<dbReference type="GO" id="GO:0005506">
    <property type="term" value="F:iron ion binding"/>
    <property type="evidence" value="ECO:0007669"/>
    <property type="project" value="InterPro"/>
</dbReference>
<dbReference type="InterPro" id="IPR017972">
    <property type="entry name" value="Cyt_P450_CS"/>
</dbReference>
<evidence type="ECO:0000256" key="16">
    <source>
        <dbReference type="ARBA" id="ARBA00082981"/>
    </source>
</evidence>
<keyword evidence="21" id="KW-1185">Reference proteome</keyword>
<reference evidence="20" key="1">
    <citation type="submission" date="2018-01" db="EMBL/GenBank/DDBJ databases">
        <title>Comparative genomics of Mycobacterium mucogenicum and Mycobacterium neoaurum clade members emphasizing tRNA and non-coding RNA.</title>
        <authorList>
            <person name="Behra P.R.K."/>
            <person name="Pettersson B.M.F."/>
            <person name="Das S."/>
            <person name="Dasgupta S."/>
            <person name="Kirsebom L.A."/>
        </authorList>
    </citation>
    <scope>NUCLEOTIDE SEQUENCE</scope>
    <source>
        <strain evidence="20">DSM 44124</strain>
    </source>
</reference>
<dbReference type="GO" id="GO:0036199">
    <property type="term" value="F:cholest-4-en-3-one 26-monooxygenase activity"/>
    <property type="evidence" value="ECO:0007669"/>
    <property type="project" value="TreeGrafter"/>
</dbReference>
<evidence type="ECO:0000256" key="7">
    <source>
        <dbReference type="ARBA" id="ARBA00023002"/>
    </source>
</evidence>
<dbReference type="FunFam" id="1.10.630.10:FF:000018">
    <property type="entry name" value="Cytochrome P450 monooxygenase"/>
    <property type="match status" value="1"/>
</dbReference>
<dbReference type="PANTHER" id="PTHR46696">
    <property type="entry name" value="P450, PUTATIVE (EUROFUNG)-RELATED"/>
    <property type="match status" value="1"/>
</dbReference>
<evidence type="ECO:0000256" key="1">
    <source>
        <dbReference type="ARBA" id="ARBA00001971"/>
    </source>
</evidence>
<dbReference type="KEGG" id="mmuc:C1S78_022970"/>
<evidence type="ECO:0000256" key="10">
    <source>
        <dbReference type="ARBA" id="ARBA00023098"/>
    </source>
</evidence>
<dbReference type="InterPro" id="IPR002397">
    <property type="entry name" value="Cyt_P450_B"/>
</dbReference>
<keyword evidence="9 18" id="KW-0503">Monooxygenase</keyword>
<dbReference type="EMBL" id="CP062008">
    <property type="protein sequence ID" value="QPG68309.1"/>
    <property type="molecule type" value="Genomic_DNA"/>
</dbReference>
<dbReference type="SUPFAM" id="SSF48264">
    <property type="entry name" value="Cytochrome P450"/>
    <property type="match status" value="1"/>
</dbReference>
<dbReference type="InterPro" id="IPR001128">
    <property type="entry name" value="Cyt_P450"/>
</dbReference>
<comment type="cofactor">
    <cofactor evidence="1">
        <name>heme</name>
        <dbReference type="ChEBI" id="CHEBI:30413"/>
    </cofactor>
</comment>
<dbReference type="InterPro" id="IPR036396">
    <property type="entry name" value="Cyt_P450_sf"/>
</dbReference>
<reference evidence="19 21" key="2">
    <citation type="journal article" date="2019" name="BMC Evol. Biol.">
        <title>Comparative genomics of Mycobacterium mucogenicum and Mycobacterium neoaurum clade members emphasizing tRNA and non-coding RNA.</title>
        <authorList>
            <person name="Behra P.R.K."/>
            <person name="Pettersson B.M.F."/>
            <person name="Das S."/>
            <person name="Dasgupta S."/>
            <person name="Kirsebom L.A."/>
        </authorList>
    </citation>
    <scope>NUCLEOTIDE SEQUENCE [LARGE SCALE GENOMIC DNA]</scope>
    <source>
        <strain evidence="19 21">DSM 44124</strain>
    </source>
</reference>
<keyword evidence="5 18" id="KW-0479">Metal-binding</keyword>
<keyword evidence="10" id="KW-0443">Lipid metabolism</keyword>
<keyword evidence="4 18" id="KW-0349">Heme</keyword>
<evidence type="ECO:0000256" key="6">
    <source>
        <dbReference type="ARBA" id="ARBA00022963"/>
    </source>
</evidence>
<evidence type="ECO:0000256" key="12">
    <source>
        <dbReference type="ARBA" id="ARBA00023221"/>
    </source>
</evidence>
<protein>
    <recommendedName>
        <fullName evidence="14">Steroid C26-monooxygenase</fullName>
    </recommendedName>
    <alternativeName>
        <fullName evidence="15">Cholest-4-en-3-one C26-monooxygenase</fullName>
    </alternativeName>
    <alternativeName>
        <fullName evidence="17">Cholesterol C26-monooxygenase</fullName>
    </alternativeName>
    <alternativeName>
        <fullName evidence="16">Steroid C27-monooxygenase</fullName>
    </alternativeName>
</protein>
<evidence type="ECO:0000256" key="2">
    <source>
        <dbReference type="ARBA" id="ARBA00010617"/>
    </source>
</evidence>
<gene>
    <name evidence="19" type="ORF">C1S78_022970</name>
    <name evidence="20" type="ORF">C1S78_22930</name>
</gene>
<evidence type="ECO:0000256" key="15">
    <source>
        <dbReference type="ARBA" id="ARBA00079588"/>
    </source>
</evidence>
<dbReference type="PRINTS" id="PR00385">
    <property type="entry name" value="P450"/>
</dbReference>
<evidence type="ECO:0000256" key="17">
    <source>
        <dbReference type="ARBA" id="ARBA00083909"/>
    </source>
</evidence>
<dbReference type="CDD" id="cd11033">
    <property type="entry name" value="CYP142-like"/>
    <property type="match status" value="1"/>
</dbReference>
<dbReference type="EMBL" id="POTL01000001">
    <property type="protein sequence ID" value="TLH54850.1"/>
    <property type="molecule type" value="Genomic_DNA"/>
</dbReference>
<evidence type="ECO:0000256" key="11">
    <source>
        <dbReference type="ARBA" id="ARBA00023166"/>
    </source>
</evidence>
<evidence type="ECO:0000256" key="4">
    <source>
        <dbReference type="ARBA" id="ARBA00022617"/>
    </source>
</evidence>
<comment type="pathway">
    <text evidence="13">Steroid metabolism; cholesterol degradation.</text>
</comment>